<evidence type="ECO:0000313" key="2">
    <source>
        <dbReference type="Proteomes" id="UP001596052"/>
    </source>
</evidence>
<comment type="caution">
    <text evidence="1">The sequence shown here is derived from an EMBL/GenBank/DDBJ whole genome shotgun (WGS) entry which is preliminary data.</text>
</comment>
<protein>
    <submittedName>
        <fullName evidence="1">DUF2971 domain-containing protein</fullName>
    </submittedName>
</protein>
<dbReference type="Proteomes" id="UP001596052">
    <property type="component" value="Unassembled WGS sequence"/>
</dbReference>
<name>A0ABW0KS21_9BACT</name>
<evidence type="ECO:0000313" key="1">
    <source>
        <dbReference type="EMBL" id="MFC5455407.1"/>
    </source>
</evidence>
<proteinExistence type="predicted"/>
<reference evidence="2" key="1">
    <citation type="journal article" date="2019" name="Int. J. Syst. Evol. Microbiol.">
        <title>The Global Catalogue of Microorganisms (GCM) 10K type strain sequencing project: providing services to taxonomists for standard genome sequencing and annotation.</title>
        <authorList>
            <consortium name="The Broad Institute Genomics Platform"/>
            <consortium name="The Broad Institute Genome Sequencing Center for Infectious Disease"/>
            <person name="Wu L."/>
            <person name="Ma J."/>
        </authorList>
    </citation>
    <scope>NUCLEOTIDE SEQUENCE [LARGE SCALE GENOMIC DNA]</scope>
    <source>
        <strain evidence="2">CGMCC 4.1469</strain>
    </source>
</reference>
<dbReference type="InterPro" id="IPR021352">
    <property type="entry name" value="DUF2971"/>
</dbReference>
<organism evidence="1 2">
    <name type="scientific">Prosthecobacter fluviatilis</name>
    <dbReference type="NCBI Taxonomy" id="445931"/>
    <lineage>
        <taxon>Bacteria</taxon>
        <taxon>Pseudomonadati</taxon>
        <taxon>Verrucomicrobiota</taxon>
        <taxon>Verrucomicrobiia</taxon>
        <taxon>Verrucomicrobiales</taxon>
        <taxon>Verrucomicrobiaceae</taxon>
        <taxon>Prosthecobacter</taxon>
    </lineage>
</organism>
<dbReference type="RefSeq" id="WP_377166457.1">
    <property type="nucleotide sequence ID" value="NZ_JBHSMQ010000003.1"/>
</dbReference>
<gene>
    <name evidence="1" type="ORF">ACFQDI_11105</name>
</gene>
<sequence length="296" mass="34039">MQKSKLPAKLYKYCSFNAKTLHILSREEVYFANPVSFNDPLDCKPTIKVDVDRSSLERLFVKMLADESGKTEALRRLQECRYLSSEFGDYRTNIEAGEFYDRTLASAILDGFTRLMSKFGVLALAKRWNCPLMWSHYANQHEGICIEYSTRNPTPVEINAVSYNKPRAIKVSDLIDWKFNASVIAENAIRDTFFFSKANPWKYEQEWRAINKKAGLDFSPFTISGVYFGLRCSSAVQTALVKLFDNDHRQIKFYGVYESDDDFSLKRYEVNTDEIRACGVSSSYLRDFEGLSSLSS</sequence>
<accession>A0ABW0KS21</accession>
<keyword evidence="2" id="KW-1185">Reference proteome</keyword>
<dbReference type="Pfam" id="PF11185">
    <property type="entry name" value="DUF2971"/>
    <property type="match status" value="1"/>
</dbReference>
<dbReference type="EMBL" id="JBHSMQ010000003">
    <property type="protein sequence ID" value="MFC5455407.1"/>
    <property type="molecule type" value="Genomic_DNA"/>
</dbReference>